<keyword evidence="5" id="KW-1185">Reference proteome</keyword>
<comment type="caution">
    <text evidence="4">The sequence shown here is derived from an EMBL/GenBank/DDBJ whole genome shotgun (WGS) entry which is preliminary data.</text>
</comment>
<feature type="domain" description="LytR/CpsA/Psr regulator C-terminal" evidence="3">
    <location>
        <begin position="88"/>
        <end position="173"/>
    </location>
</feature>
<evidence type="ECO:0000313" key="4">
    <source>
        <dbReference type="EMBL" id="NNU26149.1"/>
    </source>
</evidence>
<evidence type="ECO:0000313" key="5">
    <source>
        <dbReference type="Proteomes" id="UP000557204"/>
    </source>
</evidence>
<dbReference type="InterPro" id="IPR027381">
    <property type="entry name" value="LytR/CpsA/Psr_C"/>
</dbReference>
<evidence type="ECO:0000256" key="2">
    <source>
        <dbReference type="SAM" id="Phobius"/>
    </source>
</evidence>
<gene>
    <name evidence="4" type="ORF">HLI28_01135</name>
</gene>
<organism evidence="4 5">
    <name type="scientific">Isoptericola sediminis</name>
    <dbReference type="NCBI Taxonomy" id="2733572"/>
    <lineage>
        <taxon>Bacteria</taxon>
        <taxon>Bacillati</taxon>
        <taxon>Actinomycetota</taxon>
        <taxon>Actinomycetes</taxon>
        <taxon>Micrococcales</taxon>
        <taxon>Promicromonosporaceae</taxon>
        <taxon>Isoptericola</taxon>
    </lineage>
</organism>
<sequence>MTSPAQDPARVARRRRKHERQAVVFGLLIALMVIVGLGALAIYTETIDSPISEPIVTPEPASASIEPACLPVAEKWPDGTPPMKYSKVKVRIYNAADYTFNLASANADALTERGFDVRDTGDFTYQIEGPSEIRYGIKGVRQAYTLAAQYENVRLVMDDRSGSFVDLIVGQEWQEPLPVEEVPLETGEPMTNAPGCVPPEDLDPVEREYGYERGPNAGENADEA</sequence>
<dbReference type="AlphaFoldDB" id="A0A849K258"/>
<proteinExistence type="predicted"/>
<keyword evidence="2" id="KW-0472">Membrane</keyword>
<name>A0A849K258_9MICO</name>
<feature type="region of interest" description="Disordered" evidence="1">
    <location>
        <begin position="185"/>
        <end position="224"/>
    </location>
</feature>
<evidence type="ECO:0000259" key="3">
    <source>
        <dbReference type="Pfam" id="PF13399"/>
    </source>
</evidence>
<reference evidence="4 5" key="1">
    <citation type="submission" date="2020-05" db="EMBL/GenBank/DDBJ databases">
        <title>Genome sequence of Isoptericola sp. JC619 isolated from Chilika lagoon, India.</title>
        <authorList>
            <person name="Kumar D."/>
            <person name="Appam K."/>
            <person name="Gandham S."/>
            <person name="Uppada J."/>
            <person name="Sasikala C."/>
            <person name="Venkata Ramana C."/>
        </authorList>
    </citation>
    <scope>NUCLEOTIDE SEQUENCE [LARGE SCALE GENOMIC DNA]</scope>
    <source>
        <strain evidence="4 5">JC619</strain>
    </source>
</reference>
<dbReference type="RefSeq" id="WP_171245657.1">
    <property type="nucleotide sequence ID" value="NZ_JABFAJ010000003.1"/>
</dbReference>
<dbReference type="Proteomes" id="UP000557204">
    <property type="component" value="Unassembled WGS sequence"/>
</dbReference>
<evidence type="ECO:0000256" key="1">
    <source>
        <dbReference type="SAM" id="MobiDB-lite"/>
    </source>
</evidence>
<protein>
    <submittedName>
        <fullName evidence="4">LytR C-terminal domain-containing protein</fullName>
    </submittedName>
</protein>
<accession>A0A849K258</accession>
<keyword evidence="2" id="KW-0812">Transmembrane</keyword>
<keyword evidence="2" id="KW-1133">Transmembrane helix</keyword>
<dbReference type="Pfam" id="PF13399">
    <property type="entry name" value="LytR_C"/>
    <property type="match status" value="1"/>
</dbReference>
<dbReference type="EMBL" id="JABFAJ010000003">
    <property type="protein sequence ID" value="NNU26149.1"/>
    <property type="molecule type" value="Genomic_DNA"/>
</dbReference>
<feature type="transmembrane region" description="Helical" evidence="2">
    <location>
        <begin position="22"/>
        <end position="43"/>
    </location>
</feature>